<dbReference type="AlphaFoldDB" id="A0A7R9HR00"/>
<protein>
    <submittedName>
        <fullName evidence="1">Uncharacterized protein</fullName>
    </submittedName>
</protein>
<sequence length="143" mass="15959">MLFSEDAILGTFVCKEPPWEERIKMDTFELSVISKAAAISAIVTDVTLGPNSPEFDMNESGVVKSGMLLLNNSIMDNSPTSKWNSLDVSHTSLGSNSSGEFDSQFSNMYLSKLFCEIQEIRQQRVKMSRYCILLVHVANNQII</sequence>
<reference evidence="1" key="1">
    <citation type="submission" date="2020-11" db="EMBL/GenBank/DDBJ databases">
        <authorList>
            <person name="Tran Van P."/>
        </authorList>
    </citation>
    <scope>NUCLEOTIDE SEQUENCE</scope>
</reference>
<gene>
    <name evidence="1" type="ORF">TMSB3V08_LOCUS8659</name>
</gene>
<evidence type="ECO:0000313" key="1">
    <source>
        <dbReference type="EMBL" id="CAD7431939.1"/>
    </source>
</evidence>
<accession>A0A7R9HR00</accession>
<proteinExistence type="predicted"/>
<name>A0A7R9HR00_9NEOP</name>
<organism evidence="1">
    <name type="scientific">Timema monikensis</name>
    <dbReference type="NCBI Taxonomy" id="170555"/>
    <lineage>
        <taxon>Eukaryota</taxon>
        <taxon>Metazoa</taxon>
        <taxon>Ecdysozoa</taxon>
        <taxon>Arthropoda</taxon>
        <taxon>Hexapoda</taxon>
        <taxon>Insecta</taxon>
        <taxon>Pterygota</taxon>
        <taxon>Neoptera</taxon>
        <taxon>Polyneoptera</taxon>
        <taxon>Phasmatodea</taxon>
        <taxon>Timematodea</taxon>
        <taxon>Timematoidea</taxon>
        <taxon>Timematidae</taxon>
        <taxon>Timema</taxon>
    </lineage>
</organism>
<dbReference type="EMBL" id="OB795260">
    <property type="protein sequence ID" value="CAD7431939.1"/>
    <property type="molecule type" value="Genomic_DNA"/>
</dbReference>